<feature type="transmembrane region" description="Helical" evidence="4">
    <location>
        <begin position="345"/>
        <end position="368"/>
    </location>
</feature>
<organism evidence="5 6">
    <name type="scientific">Coemansia asiatica</name>
    <dbReference type="NCBI Taxonomy" id="1052880"/>
    <lineage>
        <taxon>Eukaryota</taxon>
        <taxon>Fungi</taxon>
        <taxon>Fungi incertae sedis</taxon>
        <taxon>Zoopagomycota</taxon>
        <taxon>Kickxellomycotina</taxon>
        <taxon>Kickxellomycetes</taxon>
        <taxon>Kickxellales</taxon>
        <taxon>Kickxellaceae</taxon>
        <taxon>Coemansia</taxon>
    </lineage>
</organism>
<feature type="compositionally biased region" description="Polar residues" evidence="3">
    <location>
        <begin position="413"/>
        <end position="425"/>
    </location>
</feature>
<keyword evidence="4" id="KW-0812">Transmembrane</keyword>
<feature type="region of interest" description="Disordered" evidence="3">
    <location>
        <begin position="554"/>
        <end position="577"/>
    </location>
</feature>
<evidence type="ECO:0000256" key="2">
    <source>
        <dbReference type="ARBA" id="ARBA00022737"/>
    </source>
</evidence>
<gene>
    <name evidence="5" type="ORF">LPJ64_002170</name>
</gene>
<evidence type="ECO:0000256" key="4">
    <source>
        <dbReference type="SAM" id="Phobius"/>
    </source>
</evidence>
<protein>
    <recommendedName>
        <fullName evidence="7">Galactose oxidase</fullName>
    </recommendedName>
</protein>
<feature type="compositionally biased region" description="Basic and acidic residues" evidence="3">
    <location>
        <begin position="815"/>
        <end position="825"/>
    </location>
</feature>
<dbReference type="InterPro" id="IPR015915">
    <property type="entry name" value="Kelch-typ_b-propeller"/>
</dbReference>
<evidence type="ECO:0008006" key="7">
    <source>
        <dbReference type="Google" id="ProtNLM"/>
    </source>
</evidence>
<feature type="compositionally biased region" description="Basic and acidic residues" evidence="3">
    <location>
        <begin position="401"/>
        <end position="412"/>
    </location>
</feature>
<name>A0A9W7XNG8_9FUNG</name>
<dbReference type="PANTHER" id="PTHR46093:SF18">
    <property type="entry name" value="FIBRONECTIN TYPE-III DOMAIN-CONTAINING PROTEIN"/>
    <property type="match status" value="1"/>
</dbReference>
<reference evidence="5" key="1">
    <citation type="submission" date="2022-07" db="EMBL/GenBank/DDBJ databases">
        <title>Phylogenomic reconstructions and comparative analyses of Kickxellomycotina fungi.</title>
        <authorList>
            <person name="Reynolds N.K."/>
            <person name="Stajich J.E."/>
            <person name="Barry K."/>
            <person name="Grigoriev I.V."/>
            <person name="Crous P."/>
            <person name="Smith M.E."/>
        </authorList>
    </citation>
    <scope>NUCLEOTIDE SEQUENCE</scope>
    <source>
        <strain evidence="5">NBRC 105413</strain>
    </source>
</reference>
<keyword evidence="4" id="KW-0472">Membrane</keyword>
<feature type="region of interest" description="Disordered" evidence="3">
    <location>
        <begin position="660"/>
        <end position="682"/>
    </location>
</feature>
<keyword evidence="2" id="KW-0677">Repeat</keyword>
<feature type="region of interest" description="Disordered" evidence="3">
    <location>
        <begin position="780"/>
        <end position="825"/>
    </location>
</feature>
<feature type="compositionally biased region" description="Basic and acidic residues" evidence="3">
    <location>
        <begin position="604"/>
        <end position="615"/>
    </location>
</feature>
<evidence type="ECO:0000313" key="6">
    <source>
        <dbReference type="Proteomes" id="UP001145021"/>
    </source>
</evidence>
<dbReference type="Proteomes" id="UP001145021">
    <property type="component" value="Unassembled WGS sequence"/>
</dbReference>
<feature type="compositionally biased region" description="Polar residues" evidence="3">
    <location>
        <begin position="554"/>
        <end position="574"/>
    </location>
</feature>
<accession>A0A9W7XNG8</accession>
<dbReference type="AlphaFoldDB" id="A0A9W7XNG8"/>
<keyword evidence="4" id="KW-1133">Transmembrane helix</keyword>
<dbReference type="Pfam" id="PF24681">
    <property type="entry name" value="Kelch_KLHDC2_KLHL20_DRC7"/>
    <property type="match status" value="1"/>
</dbReference>
<feature type="compositionally biased region" description="Low complexity" evidence="3">
    <location>
        <begin position="793"/>
        <end position="803"/>
    </location>
</feature>
<evidence type="ECO:0000256" key="3">
    <source>
        <dbReference type="SAM" id="MobiDB-lite"/>
    </source>
</evidence>
<feature type="region of interest" description="Disordered" evidence="3">
    <location>
        <begin position="401"/>
        <end position="425"/>
    </location>
</feature>
<keyword evidence="6" id="KW-1185">Reference proteome</keyword>
<sequence length="825" mass="88626">MVPLKDSTNSQLMLVYGGTNDAKATDPLSVASSGSSKLLVFDIEGNTWYLPTIEGISSTGPVLPGCGASSDSVWIYDAQYGAPGQESSAVGFLDPAHWSWSAPNEKGQLPVARFGAAFAYVPDKKRFYMHGGIPLNSESNVADNSPGIANNMDIFTPSEISWMYASNGPARKYHSLCFIDSIRSLVLFGGSDQNIASYNDIKVFSIETNIWQYAVTVDGDIPAERILHSAVCSDSKMYVFGGLHSIEDSPSDSAVWVLTANNATSFTWSKAPIVTDPEKSTGPTARAGHTATIYNNTMYVLGGIGPSSQDSTMYKLDLDKWTWSTTQINGSESSDSSKGGSNTKVLIAAVVSSVLGVICIGIAAFVFYRWNRRRSPLPKPLDSSSATNNPDKHVLIQNDISDKEADSPRNDANEPSSNDSGLNTNNASLAAVGLMTPVNITSSKGAKDYSQEYEQAGYIFMGSTGSTAVHHHGRNADIVTNNYLPPPHSNPSLGSSIMEFSPSMGSVANIHTAATNSNSNSNSNINININSNTNSFANIANNEPGYTSVAQTQTHIHTQPQLQPQSNRSPSATEKSAVHADIISSILSSGQPIPAWLREAARRASVEDGSHHEDAPLPPPDAIPNEDQARSMHSGVTNDTQSAHILDPIRYVDVSHVSTTQRSSSMLHNADESASRPLQRRNSELSDLNFTFEARQGASFDMDPMPAIAEPMSPPVPMRMNTLYGELESRGIVVGQADDMQLAKAANRVQHHRVPADDDSILSPLDRLARYHNLAGSWAGESSAAANDRTRASSLLESEGGESADTSRIYSAQPVRRESSDDFLR</sequence>
<dbReference type="PANTHER" id="PTHR46093">
    <property type="entry name" value="ACYL-COA-BINDING DOMAIN-CONTAINING PROTEIN 5"/>
    <property type="match status" value="1"/>
</dbReference>
<feature type="region of interest" description="Disordered" evidence="3">
    <location>
        <begin position="604"/>
        <end position="634"/>
    </location>
</feature>
<dbReference type="Gene3D" id="2.120.10.80">
    <property type="entry name" value="Kelch-type beta propeller"/>
    <property type="match status" value="2"/>
</dbReference>
<proteinExistence type="predicted"/>
<dbReference type="EMBL" id="JANBOH010000065">
    <property type="protein sequence ID" value="KAJ1646317.1"/>
    <property type="molecule type" value="Genomic_DNA"/>
</dbReference>
<evidence type="ECO:0000313" key="5">
    <source>
        <dbReference type="EMBL" id="KAJ1646317.1"/>
    </source>
</evidence>
<dbReference type="SUPFAM" id="SSF117281">
    <property type="entry name" value="Kelch motif"/>
    <property type="match status" value="1"/>
</dbReference>
<comment type="caution">
    <text evidence="5">The sequence shown here is derived from an EMBL/GenBank/DDBJ whole genome shotgun (WGS) entry which is preliminary data.</text>
</comment>
<evidence type="ECO:0000256" key="1">
    <source>
        <dbReference type="ARBA" id="ARBA00022441"/>
    </source>
</evidence>
<keyword evidence="1" id="KW-0880">Kelch repeat</keyword>